<dbReference type="Proteomes" id="UP000828743">
    <property type="component" value="Segment"/>
</dbReference>
<gene>
    <name evidence="1" type="ORF">bas33_0082</name>
</gene>
<protein>
    <submittedName>
        <fullName evidence="1">Uncharacterized protein</fullName>
    </submittedName>
</protein>
<evidence type="ECO:0000313" key="1">
    <source>
        <dbReference type="EMBL" id="QXV80093.1"/>
    </source>
</evidence>
<organism evidence="1 2">
    <name type="scientific">Escherichia phage HildyBeyeler</name>
    <dbReference type="NCBI Taxonomy" id="2852005"/>
    <lineage>
        <taxon>Viruses</taxon>
        <taxon>Duplodnaviria</taxon>
        <taxon>Heunggongvirae</taxon>
        <taxon>Uroviricota</taxon>
        <taxon>Caudoviricetes</taxon>
        <taxon>Demerecviridae</taxon>
        <taxon>Markadamsvirinae</taxon>
        <taxon>Tequintavirus</taxon>
        <taxon>Tequintavirus hildybeyeler</taxon>
    </lineage>
</organism>
<name>A0AAE7VT04_9CAUD</name>
<keyword evidence="2" id="KW-1185">Reference proteome</keyword>
<accession>A0AAE7VT04</accession>
<dbReference type="EMBL" id="MZ501074">
    <property type="protein sequence ID" value="QXV80093.1"/>
    <property type="molecule type" value="Genomic_DNA"/>
</dbReference>
<evidence type="ECO:0000313" key="2">
    <source>
        <dbReference type="Proteomes" id="UP000828743"/>
    </source>
</evidence>
<proteinExistence type="predicted"/>
<reference evidence="2" key="1">
    <citation type="journal article" date="2021" name="PLoS Biol.">
        <title>Systematic exploration of Escherichia coli phage-host interactions with the BASEL phage collection.</title>
        <authorList>
            <person name="Maffei E."/>
            <person name="Shaidullina A."/>
            <person name="Burkolter M."/>
            <person name="Heyer Y."/>
            <person name="Estermann F."/>
            <person name="Druelle V."/>
            <person name="Sauer P."/>
            <person name="Willi L."/>
            <person name="Michaelis S."/>
            <person name="Hilbi H."/>
            <person name="Thaler D.S."/>
            <person name="Harms A."/>
        </authorList>
    </citation>
    <scope>NUCLEOTIDE SEQUENCE [LARGE SCALE GENOMIC DNA]</scope>
    <source>
        <strain evidence="2">Bas33</strain>
    </source>
</reference>
<sequence length="66" mass="7742">MTSRLLLLLNRSYRELPVLLCTISDISHVSISHFVGSLKNYSDMEEKLHHLEYLLKFFFSLDIVKS</sequence>